<dbReference type="Pfam" id="PF00175">
    <property type="entry name" value="NAD_binding_1"/>
    <property type="match status" value="1"/>
</dbReference>
<dbReference type="InterPro" id="IPR017927">
    <property type="entry name" value="FAD-bd_FR_type"/>
</dbReference>
<dbReference type="PRINTS" id="PR00410">
    <property type="entry name" value="PHEHYDRXLASE"/>
</dbReference>
<dbReference type="EMBL" id="MNYX01000007">
    <property type="protein sequence ID" value="OIP66557.1"/>
    <property type="molecule type" value="Genomic_DNA"/>
</dbReference>
<dbReference type="Proteomes" id="UP000182059">
    <property type="component" value="Unassembled WGS sequence"/>
</dbReference>
<evidence type="ECO:0000313" key="3">
    <source>
        <dbReference type="Proteomes" id="UP000182059"/>
    </source>
</evidence>
<accession>A0A1J5G1V1</accession>
<dbReference type="InterPro" id="IPR039261">
    <property type="entry name" value="FNR_nucleotide-bd"/>
</dbReference>
<dbReference type="PROSITE" id="PS51384">
    <property type="entry name" value="FAD_FR"/>
    <property type="match status" value="1"/>
</dbReference>
<dbReference type="GO" id="GO:0016491">
    <property type="term" value="F:oxidoreductase activity"/>
    <property type="evidence" value="ECO:0007669"/>
    <property type="project" value="InterPro"/>
</dbReference>
<reference evidence="2 3" key="1">
    <citation type="journal article" date="2016" name="Environ. Microbiol.">
        <title>Genomic resolution of a cold subsurface aquifer community provides metabolic insights for novel microbes adapted to high CO concentrations.</title>
        <authorList>
            <person name="Probst A.J."/>
            <person name="Castelle C.J."/>
            <person name="Singh A."/>
            <person name="Brown C.T."/>
            <person name="Anantharaman K."/>
            <person name="Sharon I."/>
            <person name="Hug L.A."/>
            <person name="Burstein D."/>
            <person name="Emerson J.B."/>
            <person name="Thomas B.C."/>
            <person name="Banfield J.F."/>
        </authorList>
    </citation>
    <scope>NUCLEOTIDE SEQUENCE [LARGE SCALE GENOMIC DNA]</scope>
    <source>
        <strain evidence="2">CG2_30_43_9</strain>
    </source>
</reference>
<proteinExistence type="predicted"/>
<name>A0A1J5G1V1_9BACT</name>
<sequence>MAIISKVVNRLFTEAPHFTGTIIESERIGSRIQRVRIGLPESVKAPFPLGSYVTALTWDCVPRCYSTAKSDDHSFTLLVSFSGGGCGARFFRDSPVGTKVLFYGPFDDFPYRSGTGRAKVFFATSTGIAPFRMMLDEAIKEGAHSTIYLGSPKEPDIALRNEFEELQKKHPSLVAFNPVLSNSDESWRGARGYVTDYIPKNADSIKKSDIYICGIPPMTFGVLSALEAIDVPEKQIFVQKFG</sequence>
<dbReference type="SUPFAM" id="SSF63380">
    <property type="entry name" value="Riboflavin synthase domain-like"/>
    <property type="match status" value="1"/>
</dbReference>
<dbReference type="PRINTS" id="PR00371">
    <property type="entry name" value="FPNCR"/>
</dbReference>
<comment type="caution">
    <text evidence="2">The sequence shown here is derived from an EMBL/GenBank/DDBJ whole genome shotgun (WGS) entry which is preliminary data.</text>
</comment>
<dbReference type="AlphaFoldDB" id="A0A1J5G1V1"/>
<dbReference type="PANTHER" id="PTHR47354">
    <property type="entry name" value="NADH OXIDOREDUCTASE HCR"/>
    <property type="match status" value="1"/>
</dbReference>
<dbReference type="InterPro" id="IPR050415">
    <property type="entry name" value="MRET"/>
</dbReference>
<dbReference type="InterPro" id="IPR001433">
    <property type="entry name" value="OxRdtase_FAD/NAD-bd"/>
</dbReference>
<organism evidence="2 3">
    <name type="scientific">Candidatus Nomurabacteria bacterium CG2_30_43_9</name>
    <dbReference type="NCBI Taxonomy" id="1805283"/>
    <lineage>
        <taxon>Bacteria</taxon>
        <taxon>Candidatus Nomuraibacteriota</taxon>
    </lineage>
</organism>
<gene>
    <name evidence="2" type="ORF">AUK15_00330</name>
</gene>
<dbReference type="Gene3D" id="3.40.50.80">
    <property type="entry name" value="Nucleotide-binding domain of ferredoxin-NADP reductase (FNR) module"/>
    <property type="match status" value="1"/>
</dbReference>
<dbReference type="InterPro" id="IPR001709">
    <property type="entry name" value="Flavoprot_Pyr_Nucl_cyt_Rdtase"/>
</dbReference>
<dbReference type="PANTHER" id="PTHR47354:SF5">
    <property type="entry name" value="PROTEIN RFBI"/>
    <property type="match status" value="1"/>
</dbReference>
<evidence type="ECO:0000313" key="2">
    <source>
        <dbReference type="EMBL" id="OIP66557.1"/>
    </source>
</evidence>
<feature type="domain" description="FAD-binding FR-type" evidence="1">
    <location>
        <begin position="15"/>
        <end position="112"/>
    </location>
</feature>
<evidence type="ECO:0000259" key="1">
    <source>
        <dbReference type="PROSITE" id="PS51384"/>
    </source>
</evidence>
<dbReference type="SUPFAM" id="SSF52343">
    <property type="entry name" value="Ferredoxin reductase-like, C-terminal NADP-linked domain"/>
    <property type="match status" value="1"/>
</dbReference>
<protein>
    <recommendedName>
        <fullName evidence="1">FAD-binding FR-type domain-containing protein</fullName>
    </recommendedName>
</protein>
<dbReference type="InterPro" id="IPR017938">
    <property type="entry name" value="Riboflavin_synthase-like_b-brl"/>
</dbReference>